<proteinExistence type="predicted"/>
<dbReference type="STRING" id="227598.APY94_02740"/>
<name>A0A100XZ43_9EURY</name>
<sequence>MKLKFWLAILIGMLSVGTTAKIALAGEVLYANFDHRLVDPVHSGDIDYLYCTWTYLSGAPHDAWSVEISPVYDHFTLLHHWDGGGVHNPLTYGWFIEDTVRQGDSNPYDYYYGVPAPWLKVQYSANQVTTVTYTCKVSLHDHLFDIDQLPVYLKVLEATDSLTVTIWPESSGTSSLVMSSLSYLKPHKYSAPKIRDLSKYKNLALTNGRTAVINVLKKNKALVDSIDFIVLEYNEKENAWIISGYKYSDHHSKSLIFKSMQKSIGGG</sequence>
<evidence type="ECO:0000313" key="2">
    <source>
        <dbReference type="Proteomes" id="UP000053462"/>
    </source>
</evidence>
<accession>A0A100XZ43</accession>
<gene>
    <name evidence="1" type="ORF">APY94_02740</name>
</gene>
<dbReference type="AlphaFoldDB" id="A0A100XZ43"/>
<dbReference type="Proteomes" id="UP000053462">
    <property type="component" value="Unassembled WGS sequence"/>
</dbReference>
<keyword evidence="2" id="KW-1185">Reference proteome</keyword>
<dbReference type="EMBL" id="LLYW01000008">
    <property type="protein sequence ID" value="KUH34212.1"/>
    <property type="molecule type" value="Genomic_DNA"/>
</dbReference>
<reference evidence="1 2" key="1">
    <citation type="submission" date="2015-10" db="EMBL/GenBank/DDBJ databases">
        <title>Draft genome sequence of Thermococcus celericrescens strain DSM 17994.</title>
        <authorList>
            <person name="Hong S.-J."/>
            <person name="Park C.-E."/>
            <person name="Shin J.-H."/>
        </authorList>
    </citation>
    <scope>NUCLEOTIDE SEQUENCE [LARGE SCALE GENOMIC DNA]</scope>
    <source>
        <strain evidence="1 2">DSM 17994</strain>
    </source>
</reference>
<organism evidence="1 2">
    <name type="scientific">Thermococcus celericrescens</name>
    <dbReference type="NCBI Taxonomy" id="227598"/>
    <lineage>
        <taxon>Archaea</taxon>
        <taxon>Methanobacteriati</taxon>
        <taxon>Methanobacteriota</taxon>
        <taxon>Thermococci</taxon>
        <taxon>Thermococcales</taxon>
        <taxon>Thermococcaceae</taxon>
        <taxon>Thermococcus</taxon>
    </lineage>
</organism>
<comment type="caution">
    <text evidence="1">The sequence shown here is derived from an EMBL/GenBank/DDBJ whole genome shotgun (WGS) entry which is preliminary data.</text>
</comment>
<evidence type="ECO:0000313" key="1">
    <source>
        <dbReference type="EMBL" id="KUH34212.1"/>
    </source>
</evidence>
<protein>
    <submittedName>
        <fullName evidence="1">Uncharacterized protein</fullName>
    </submittedName>
</protein>